<dbReference type="AlphaFoldDB" id="A0A6H5IWX1"/>
<protein>
    <submittedName>
        <fullName evidence="2">Uncharacterized protein</fullName>
    </submittedName>
</protein>
<evidence type="ECO:0000256" key="1">
    <source>
        <dbReference type="SAM" id="MobiDB-lite"/>
    </source>
</evidence>
<dbReference type="EMBL" id="CADCXV010001150">
    <property type="protein sequence ID" value="CAB0042030.1"/>
    <property type="molecule type" value="Genomic_DNA"/>
</dbReference>
<sequence>ESAPRFLTRKESKEFDGYILYTCIRVCRLKHVKSSNREKKKREKRERREGRERKTIKSFSDFHIYSTNYNATPLYSPGCCPPACASLSNVVQLIVSVFLSLSSLSSSRVQNTLKVYITMNLQISASIDTTKVKKGTREKRSLGIFNNQYKMSLKSKRCLRRKAYSVAVELLTCRHQLEKIECSCRVLHNLPALSYSRRKISIIALSASTARWASVSCRAVRSSKPPRSNCFTCEYKDYARGLRGGGAGKTTAAAAAQRNDAWRPNDRSTNRERQRRRSKPAPIACAWILYIMALSELGGGLCYLNKRRVGAVKHESRPELAQPVRDYSASFYSSLNLHHLIIYRTLLSGQHANNLLKPIEQWKTERIQLGIQFFTHAKDIFLNDRFCMVKKEPYDGSSDVDDDCDDPVDSQADYRVKNLLETSTGVRPIESVRSTSRLCSTAAAAAAETRHREQAIKMRVDPPQPPPMLHVNYVANSEAQQQQLSHAYVCRSVQLSGPQPYINSFLPYVDLSAPTIHDDIMCARPMYVYTRGTCRHSSSTAALGSRAHVPATDRESPRVRRRAPLPCSRRSLAVSAGRRRRQIGAAANLYARILVATRSEVWYIASRSQGGSYFPLDIREGSSGVSPRRRRVVVVVQYIVARVPRTQPRVSGRRQRRRGWRNGSEIVCARAGNRLPQFSAVSAALFYVRHAARSVATVNAAAAAGMGLESRKAACTGNMFSFVATTTLLQRRLRYNVPAPLVISRAAAAGPHFVISSQTATLASSSSSSVRKRAGSGSATNAGNIAIVRRRGDSRNYRE</sequence>
<evidence type="ECO:0000313" key="3">
    <source>
        <dbReference type="Proteomes" id="UP000479190"/>
    </source>
</evidence>
<feature type="non-terminal residue" evidence="2">
    <location>
        <position position="1"/>
    </location>
</feature>
<reference evidence="2 3" key="1">
    <citation type="submission" date="2020-02" db="EMBL/GenBank/DDBJ databases">
        <authorList>
            <person name="Ferguson B K."/>
        </authorList>
    </citation>
    <scope>NUCLEOTIDE SEQUENCE [LARGE SCALE GENOMIC DNA]</scope>
</reference>
<feature type="region of interest" description="Disordered" evidence="1">
    <location>
        <begin position="766"/>
        <end position="799"/>
    </location>
</feature>
<feature type="region of interest" description="Disordered" evidence="1">
    <location>
        <begin position="249"/>
        <end position="277"/>
    </location>
</feature>
<accession>A0A6H5IWX1</accession>
<feature type="compositionally biased region" description="Basic and acidic residues" evidence="1">
    <location>
        <begin position="790"/>
        <end position="799"/>
    </location>
</feature>
<proteinExistence type="predicted"/>
<gene>
    <name evidence="2" type="ORF">TBRA_LOCUS13672</name>
</gene>
<organism evidence="2 3">
    <name type="scientific">Trichogramma brassicae</name>
    <dbReference type="NCBI Taxonomy" id="86971"/>
    <lineage>
        <taxon>Eukaryota</taxon>
        <taxon>Metazoa</taxon>
        <taxon>Ecdysozoa</taxon>
        <taxon>Arthropoda</taxon>
        <taxon>Hexapoda</taxon>
        <taxon>Insecta</taxon>
        <taxon>Pterygota</taxon>
        <taxon>Neoptera</taxon>
        <taxon>Endopterygota</taxon>
        <taxon>Hymenoptera</taxon>
        <taxon>Apocrita</taxon>
        <taxon>Proctotrupomorpha</taxon>
        <taxon>Chalcidoidea</taxon>
        <taxon>Trichogrammatidae</taxon>
        <taxon>Trichogramma</taxon>
    </lineage>
</organism>
<name>A0A6H5IWX1_9HYME</name>
<keyword evidence="3" id="KW-1185">Reference proteome</keyword>
<feature type="compositionally biased region" description="Low complexity" evidence="1">
    <location>
        <begin position="766"/>
        <end position="779"/>
    </location>
</feature>
<feature type="compositionally biased region" description="Basic and acidic residues" evidence="1">
    <location>
        <begin position="260"/>
        <end position="272"/>
    </location>
</feature>
<dbReference type="Proteomes" id="UP000479190">
    <property type="component" value="Unassembled WGS sequence"/>
</dbReference>
<evidence type="ECO:0000313" key="2">
    <source>
        <dbReference type="EMBL" id="CAB0042030.1"/>
    </source>
</evidence>